<name>A0ABX1W5Q2_9SPHI</name>
<evidence type="ECO:0000313" key="2">
    <source>
        <dbReference type="Proteomes" id="UP000566071"/>
    </source>
</evidence>
<accession>A0ABX1W5Q2</accession>
<evidence type="ECO:0000313" key="1">
    <source>
        <dbReference type="EMBL" id="NNU34325.1"/>
    </source>
</evidence>
<sequence length="45" mass="5037">MVNALMAKIDKREDKLIEFSDSDDDENGSDLTGVNLGLIKIKKQQ</sequence>
<dbReference type="RefSeq" id="WP_175270007.1">
    <property type="nucleotide sequence ID" value="NZ_JABFCR010000040.1"/>
</dbReference>
<proteinExistence type="predicted"/>
<reference evidence="1 2" key="1">
    <citation type="submission" date="2020-05" db="EMBL/GenBank/DDBJ databases">
        <authorList>
            <person name="Khan S.A."/>
            <person name="Jeon C.O."/>
            <person name="Chun B.H."/>
        </authorList>
    </citation>
    <scope>NUCLEOTIDE SEQUENCE [LARGE SCALE GENOMIC DNA]</scope>
    <source>
        <strain evidence="1 2">S1162</strain>
    </source>
</reference>
<keyword evidence="2" id="KW-1185">Reference proteome</keyword>
<gene>
    <name evidence="1" type="ORF">HK413_09510</name>
</gene>
<dbReference type="EMBL" id="JABFCR010000040">
    <property type="protein sequence ID" value="NNU34325.1"/>
    <property type="molecule type" value="Genomic_DNA"/>
</dbReference>
<organism evidence="1 2">
    <name type="scientific">Mucilaginibacter humi</name>
    <dbReference type="NCBI Taxonomy" id="2732510"/>
    <lineage>
        <taxon>Bacteria</taxon>
        <taxon>Pseudomonadati</taxon>
        <taxon>Bacteroidota</taxon>
        <taxon>Sphingobacteriia</taxon>
        <taxon>Sphingobacteriales</taxon>
        <taxon>Sphingobacteriaceae</taxon>
        <taxon>Mucilaginibacter</taxon>
    </lineage>
</organism>
<comment type="caution">
    <text evidence="1">The sequence shown here is derived from an EMBL/GenBank/DDBJ whole genome shotgun (WGS) entry which is preliminary data.</text>
</comment>
<protein>
    <submittedName>
        <fullName evidence="1">Uncharacterized protein</fullName>
    </submittedName>
</protein>
<dbReference type="Proteomes" id="UP000566071">
    <property type="component" value="Unassembled WGS sequence"/>
</dbReference>